<protein>
    <submittedName>
        <fullName evidence="3">Uncharacterized protein</fullName>
    </submittedName>
</protein>
<dbReference type="HOGENOM" id="CLU_2119335_0_0_11"/>
<sequence>MIRTRRVLASAFLAAAALSVGSGVALAAPPETAATPGQMPQAELVPQQAEAVTPAEQQSEGAAQEAQPADQQAQQAQPAQESLPQFSLSADMLPMGSFDMLFGSDLLGGTMNLGEEATPTA</sequence>
<accession>I0V1S8</accession>
<feature type="signal peptide" evidence="2">
    <location>
        <begin position="1"/>
        <end position="27"/>
    </location>
</feature>
<feature type="chain" id="PRO_5003634686" evidence="2">
    <location>
        <begin position="28"/>
        <end position="121"/>
    </location>
</feature>
<dbReference type="STRING" id="882086.SacxiDRAFT_1840"/>
<feature type="region of interest" description="Disordered" evidence="1">
    <location>
        <begin position="28"/>
        <end position="86"/>
    </location>
</feature>
<keyword evidence="2" id="KW-0732">Signal</keyword>
<name>I0V1S8_9PSEU</name>
<organism evidence="3 4">
    <name type="scientific">Saccharomonospora xinjiangensis XJ-54</name>
    <dbReference type="NCBI Taxonomy" id="882086"/>
    <lineage>
        <taxon>Bacteria</taxon>
        <taxon>Bacillati</taxon>
        <taxon>Actinomycetota</taxon>
        <taxon>Actinomycetes</taxon>
        <taxon>Pseudonocardiales</taxon>
        <taxon>Pseudonocardiaceae</taxon>
        <taxon>Saccharomonospora</taxon>
    </lineage>
</organism>
<evidence type="ECO:0000313" key="4">
    <source>
        <dbReference type="Proteomes" id="UP000004691"/>
    </source>
</evidence>
<evidence type="ECO:0000256" key="1">
    <source>
        <dbReference type="SAM" id="MobiDB-lite"/>
    </source>
</evidence>
<gene>
    <name evidence="3" type="ORF">SacxiDRAFT_1840</name>
</gene>
<evidence type="ECO:0000256" key="2">
    <source>
        <dbReference type="SAM" id="SignalP"/>
    </source>
</evidence>
<reference evidence="3 4" key="1">
    <citation type="submission" date="2012-01" db="EMBL/GenBank/DDBJ databases">
        <title>Improved High-Quality Draft sequence of Saccharomonospora xinjiangensis XJ-54.</title>
        <authorList>
            <consortium name="US DOE Joint Genome Institute"/>
            <person name="Lucas S."/>
            <person name="Han J."/>
            <person name="Lapidus A."/>
            <person name="Cheng J.-F."/>
            <person name="Goodwin L."/>
            <person name="Pitluck S."/>
            <person name="Peters L."/>
            <person name="Mikhailova N."/>
            <person name="Teshima H."/>
            <person name="Detter J.C."/>
            <person name="Han C."/>
            <person name="Tapia R."/>
            <person name="Land M."/>
            <person name="Hauser L."/>
            <person name="Kyrpides N."/>
            <person name="Ivanova N."/>
            <person name="Pagani I."/>
            <person name="Brambilla E.-M."/>
            <person name="Klenk H.-P."/>
            <person name="Woyke T."/>
        </authorList>
    </citation>
    <scope>NUCLEOTIDE SEQUENCE [LARGE SCALE GENOMIC DNA]</scope>
    <source>
        <strain evidence="3 4">XJ-54</strain>
    </source>
</reference>
<proteinExistence type="predicted"/>
<keyword evidence="4" id="KW-1185">Reference proteome</keyword>
<dbReference type="EMBL" id="JH636049">
    <property type="protein sequence ID" value="EID54081.1"/>
    <property type="molecule type" value="Genomic_DNA"/>
</dbReference>
<dbReference type="AlphaFoldDB" id="I0V1S8"/>
<dbReference type="Proteomes" id="UP000004691">
    <property type="component" value="Unassembled WGS sequence"/>
</dbReference>
<dbReference type="RefSeq" id="WP_006238230.1">
    <property type="nucleotide sequence ID" value="NZ_JH636049.1"/>
</dbReference>
<evidence type="ECO:0000313" key="3">
    <source>
        <dbReference type="EMBL" id="EID54081.1"/>
    </source>
</evidence>
<feature type="compositionally biased region" description="Low complexity" evidence="1">
    <location>
        <begin position="55"/>
        <end position="81"/>
    </location>
</feature>